<sequence>MSATLMEMQTEIETCNDLQVTVLANTQEEPQIEEKSEFLEEDNPDEIEIVPNLSRESMKLSKNHKN</sequence>
<protein>
    <submittedName>
        <fullName evidence="2">Uncharacterized protein</fullName>
    </submittedName>
</protein>
<dbReference type="EMBL" id="JACEIK010003202">
    <property type="protein sequence ID" value="MCD9640788.1"/>
    <property type="molecule type" value="Genomic_DNA"/>
</dbReference>
<evidence type="ECO:0000313" key="2">
    <source>
        <dbReference type="EMBL" id="MCD9640788.1"/>
    </source>
</evidence>
<reference evidence="2 3" key="1">
    <citation type="journal article" date="2021" name="BMC Genomics">
        <title>Datura genome reveals duplications of psychoactive alkaloid biosynthetic genes and high mutation rate following tissue culture.</title>
        <authorList>
            <person name="Rajewski A."/>
            <person name="Carter-House D."/>
            <person name="Stajich J."/>
            <person name="Litt A."/>
        </authorList>
    </citation>
    <scope>NUCLEOTIDE SEQUENCE [LARGE SCALE GENOMIC DNA]</scope>
    <source>
        <strain evidence="2">AR-01</strain>
    </source>
</reference>
<feature type="compositionally biased region" description="Acidic residues" evidence="1">
    <location>
        <begin position="39"/>
        <end position="48"/>
    </location>
</feature>
<feature type="region of interest" description="Disordered" evidence="1">
    <location>
        <begin position="27"/>
        <end position="66"/>
    </location>
</feature>
<evidence type="ECO:0000256" key="1">
    <source>
        <dbReference type="SAM" id="MobiDB-lite"/>
    </source>
</evidence>
<gene>
    <name evidence="2" type="ORF">HAX54_026436</name>
</gene>
<accession>A0ABS8V169</accession>
<comment type="caution">
    <text evidence="2">The sequence shown here is derived from an EMBL/GenBank/DDBJ whole genome shotgun (WGS) entry which is preliminary data.</text>
</comment>
<name>A0ABS8V169_DATST</name>
<keyword evidence="3" id="KW-1185">Reference proteome</keyword>
<evidence type="ECO:0000313" key="3">
    <source>
        <dbReference type="Proteomes" id="UP000823775"/>
    </source>
</evidence>
<dbReference type="Proteomes" id="UP000823775">
    <property type="component" value="Unassembled WGS sequence"/>
</dbReference>
<proteinExistence type="predicted"/>
<organism evidence="2 3">
    <name type="scientific">Datura stramonium</name>
    <name type="common">Jimsonweed</name>
    <name type="synonym">Common thornapple</name>
    <dbReference type="NCBI Taxonomy" id="4076"/>
    <lineage>
        <taxon>Eukaryota</taxon>
        <taxon>Viridiplantae</taxon>
        <taxon>Streptophyta</taxon>
        <taxon>Embryophyta</taxon>
        <taxon>Tracheophyta</taxon>
        <taxon>Spermatophyta</taxon>
        <taxon>Magnoliopsida</taxon>
        <taxon>eudicotyledons</taxon>
        <taxon>Gunneridae</taxon>
        <taxon>Pentapetalae</taxon>
        <taxon>asterids</taxon>
        <taxon>lamiids</taxon>
        <taxon>Solanales</taxon>
        <taxon>Solanaceae</taxon>
        <taxon>Solanoideae</taxon>
        <taxon>Datureae</taxon>
        <taxon>Datura</taxon>
    </lineage>
</organism>